<dbReference type="Gene3D" id="3.30.413.10">
    <property type="entry name" value="Sulfite Reductase Hemoprotein, domain 1"/>
    <property type="match status" value="1"/>
</dbReference>
<accession>W0ECX7</accession>
<dbReference type="KEGG" id="dmt:DESME_07505"/>
<dbReference type="Pfam" id="PF01077">
    <property type="entry name" value="NIR_SIR"/>
    <property type="match status" value="1"/>
</dbReference>
<keyword evidence="6" id="KW-0408">Iron</keyword>
<dbReference type="InterPro" id="IPR017896">
    <property type="entry name" value="4Fe4S_Fe-S-bd"/>
</dbReference>
<dbReference type="InterPro" id="IPR045854">
    <property type="entry name" value="NO2/SO3_Rdtase_4Fe4S_sf"/>
</dbReference>
<comment type="function">
    <text evidence="2">Ferredoxins are iron-sulfur proteins that transfer electrons in a wide variety of metabolic reactions.</text>
</comment>
<keyword evidence="4" id="KW-0004">4Fe-4S</keyword>
<comment type="cofactor">
    <cofactor evidence="1">
        <name>[4Fe-4S] cluster</name>
        <dbReference type="ChEBI" id="CHEBI:49883"/>
    </cofactor>
</comment>
<dbReference type="InterPro" id="IPR017900">
    <property type="entry name" value="4Fe4S_Fe_S_CS"/>
</dbReference>
<dbReference type="InterPro" id="IPR006067">
    <property type="entry name" value="NO2/SO3_Rdtase_4Fe4S_dom"/>
</dbReference>
<evidence type="ECO:0000259" key="8">
    <source>
        <dbReference type="PROSITE" id="PS51379"/>
    </source>
</evidence>
<feature type="domain" description="4Fe-4S ferredoxin-type" evidence="8">
    <location>
        <begin position="110"/>
        <end position="139"/>
    </location>
</feature>
<dbReference type="RefSeq" id="WP_006715383.1">
    <property type="nucleotide sequence ID" value="NZ_CP007032.1"/>
</dbReference>
<evidence type="ECO:0000256" key="7">
    <source>
        <dbReference type="ARBA" id="ARBA00023014"/>
    </source>
</evidence>
<dbReference type="PANTHER" id="PTHR24960:SF79">
    <property type="entry name" value="PHOTOSYSTEM I IRON-SULFUR CENTER"/>
    <property type="match status" value="1"/>
</dbReference>
<dbReference type="PROSITE" id="PS51379">
    <property type="entry name" value="4FE4S_FER_2"/>
    <property type="match status" value="2"/>
</dbReference>
<sequence>MAKLPSYILDHCRDHCPKATKDWTGFYTQLEKEIQELNLKATLEERFQSFQFHHIPKIALAGCPNGCSRPQIKDIGVTGFMTPQLSGNDCSECQTCISVCQENAISWSEDGIAIDTQECISCGECIRSCPTERISAKESGWLLSLGGRLGRHPQFAKNVGQVRTGQEAKKWILSILQDYCNQGLTEERLSHYLERNKWVYEPSRS</sequence>
<dbReference type="STRING" id="871968.DESME_07505"/>
<dbReference type="GO" id="GO:0020037">
    <property type="term" value="F:heme binding"/>
    <property type="evidence" value="ECO:0007669"/>
    <property type="project" value="InterPro"/>
</dbReference>
<name>W0ECX7_9FIRM</name>
<dbReference type="GO" id="GO:0016491">
    <property type="term" value="F:oxidoreductase activity"/>
    <property type="evidence" value="ECO:0007669"/>
    <property type="project" value="InterPro"/>
</dbReference>
<dbReference type="PROSITE" id="PS00198">
    <property type="entry name" value="4FE4S_FER_1"/>
    <property type="match status" value="1"/>
</dbReference>
<gene>
    <name evidence="9" type="ORF">DESME_07505</name>
</gene>
<evidence type="ECO:0000313" key="10">
    <source>
        <dbReference type="Proteomes" id="UP000010847"/>
    </source>
</evidence>
<evidence type="ECO:0000256" key="2">
    <source>
        <dbReference type="ARBA" id="ARBA00003532"/>
    </source>
</evidence>
<keyword evidence="7" id="KW-0411">Iron-sulfur</keyword>
<feature type="domain" description="4Fe-4S ferredoxin-type" evidence="8">
    <location>
        <begin position="81"/>
        <end position="109"/>
    </location>
</feature>
<dbReference type="PANTHER" id="PTHR24960">
    <property type="entry name" value="PHOTOSYSTEM I IRON-SULFUR CENTER-RELATED"/>
    <property type="match status" value="1"/>
</dbReference>
<dbReference type="Gene3D" id="3.30.70.20">
    <property type="match status" value="1"/>
</dbReference>
<dbReference type="EMBL" id="CP007032">
    <property type="protein sequence ID" value="AHF06931.1"/>
    <property type="molecule type" value="Genomic_DNA"/>
</dbReference>
<keyword evidence="10" id="KW-1185">Reference proteome</keyword>
<evidence type="ECO:0000256" key="4">
    <source>
        <dbReference type="ARBA" id="ARBA00022485"/>
    </source>
</evidence>
<keyword evidence="5" id="KW-0479">Metal-binding</keyword>
<organism evidence="9 10">
    <name type="scientific">Desulfitobacterium metallireducens DSM 15288</name>
    <dbReference type="NCBI Taxonomy" id="871968"/>
    <lineage>
        <taxon>Bacteria</taxon>
        <taxon>Bacillati</taxon>
        <taxon>Bacillota</taxon>
        <taxon>Clostridia</taxon>
        <taxon>Eubacteriales</taxon>
        <taxon>Desulfitobacteriaceae</taxon>
        <taxon>Desulfitobacterium</taxon>
    </lineage>
</organism>
<dbReference type="HOGENOM" id="CLU_072599_2_0_9"/>
<dbReference type="GO" id="GO:0051539">
    <property type="term" value="F:4 iron, 4 sulfur cluster binding"/>
    <property type="evidence" value="ECO:0007669"/>
    <property type="project" value="UniProtKB-KW"/>
</dbReference>
<evidence type="ECO:0000256" key="3">
    <source>
        <dbReference type="ARBA" id="ARBA00013529"/>
    </source>
</evidence>
<reference evidence="9 10" key="1">
    <citation type="submission" date="2013-12" db="EMBL/GenBank/DDBJ databases">
        <authorList>
            <consortium name="DOE Joint Genome Institute"/>
            <person name="Smidt H."/>
            <person name="Huntemann M."/>
            <person name="Han J."/>
            <person name="Chen A."/>
            <person name="Kyrpides N."/>
            <person name="Mavromatis K."/>
            <person name="Markowitz V."/>
            <person name="Palaniappan K."/>
            <person name="Ivanova N."/>
            <person name="Schaumberg A."/>
            <person name="Pati A."/>
            <person name="Liolios K."/>
            <person name="Nordberg H.P."/>
            <person name="Cantor M.N."/>
            <person name="Hua S.X."/>
            <person name="Woyke T."/>
        </authorList>
    </citation>
    <scope>NUCLEOTIDE SEQUENCE [LARGE SCALE GENOMIC DNA]</scope>
    <source>
        <strain evidence="10">DSM 15288</strain>
    </source>
</reference>
<dbReference type="GO" id="GO:0046872">
    <property type="term" value="F:metal ion binding"/>
    <property type="evidence" value="ECO:0007669"/>
    <property type="project" value="UniProtKB-KW"/>
</dbReference>
<protein>
    <recommendedName>
        <fullName evidence="3">Ferredoxin</fullName>
    </recommendedName>
</protein>
<dbReference type="eggNOG" id="COG2221">
    <property type="taxonomic scope" value="Bacteria"/>
</dbReference>
<dbReference type="SUPFAM" id="SSF54862">
    <property type="entry name" value="4Fe-4S ferredoxins"/>
    <property type="match status" value="1"/>
</dbReference>
<evidence type="ECO:0000313" key="9">
    <source>
        <dbReference type="EMBL" id="AHF06931.1"/>
    </source>
</evidence>
<dbReference type="InterPro" id="IPR050157">
    <property type="entry name" value="PSI_iron-sulfur_center"/>
</dbReference>
<dbReference type="AlphaFoldDB" id="W0ECX7"/>
<dbReference type="SUPFAM" id="SSF56014">
    <property type="entry name" value="Nitrite and sulphite reductase 4Fe-4S domain-like"/>
    <property type="match status" value="1"/>
</dbReference>
<evidence type="ECO:0000256" key="6">
    <source>
        <dbReference type="ARBA" id="ARBA00023004"/>
    </source>
</evidence>
<proteinExistence type="predicted"/>
<dbReference type="OrthoDB" id="9800558at2"/>
<evidence type="ECO:0000256" key="1">
    <source>
        <dbReference type="ARBA" id="ARBA00001966"/>
    </source>
</evidence>
<dbReference type="Pfam" id="PF00037">
    <property type="entry name" value="Fer4"/>
    <property type="match status" value="1"/>
</dbReference>
<dbReference type="Proteomes" id="UP000010847">
    <property type="component" value="Chromosome"/>
</dbReference>
<evidence type="ECO:0000256" key="5">
    <source>
        <dbReference type="ARBA" id="ARBA00022723"/>
    </source>
</evidence>